<evidence type="ECO:0000313" key="3">
    <source>
        <dbReference type="Proteomes" id="UP000240608"/>
    </source>
</evidence>
<dbReference type="EMBL" id="PYVU01000072">
    <property type="protein sequence ID" value="PTB96002.1"/>
    <property type="molecule type" value="Genomic_DNA"/>
</dbReference>
<name>A0A2T4DQB6_9BACT</name>
<gene>
    <name evidence="2" type="ORF">C9994_09275</name>
</gene>
<dbReference type="Pfam" id="PF05016">
    <property type="entry name" value="ParE_toxin"/>
    <property type="match status" value="1"/>
</dbReference>
<reference evidence="2 3" key="1">
    <citation type="submission" date="2018-03" db="EMBL/GenBank/DDBJ databases">
        <title>Cross-interface Injection: A General Nanoliter Liquid Handling Method Applied to Single Cells Genome Amplification Automated Nanoliter Liquid Handling Applied to Single Cell Multiple Displacement Amplification.</title>
        <authorList>
            <person name="Yun J."/>
            <person name="Xu P."/>
            <person name="Xu J."/>
            <person name="Dai X."/>
            <person name="Wang Y."/>
            <person name="Zheng X."/>
            <person name="Cao C."/>
            <person name="Yi Q."/>
            <person name="Zhu Y."/>
            <person name="Wang L."/>
            <person name="Dong Z."/>
            <person name="Huang Y."/>
            <person name="Huang L."/>
            <person name="Du W."/>
        </authorList>
    </citation>
    <scope>NUCLEOTIDE SEQUENCE [LARGE SCALE GENOMIC DNA]</scope>
    <source>
        <strain evidence="2 3">Z-D1-2</strain>
    </source>
</reference>
<dbReference type="InterPro" id="IPR035093">
    <property type="entry name" value="RelE/ParE_toxin_dom_sf"/>
</dbReference>
<dbReference type="InterPro" id="IPR007712">
    <property type="entry name" value="RelE/ParE_toxin"/>
</dbReference>
<dbReference type="AlphaFoldDB" id="A0A2T4DQB6"/>
<keyword evidence="1" id="KW-1277">Toxin-antitoxin system</keyword>
<evidence type="ECO:0000313" key="2">
    <source>
        <dbReference type="EMBL" id="PTB96002.1"/>
    </source>
</evidence>
<comment type="caution">
    <text evidence="2">The sequence shown here is derived from an EMBL/GenBank/DDBJ whole genome shotgun (WGS) entry which is preliminary data.</text>
</comment>
<evidence type="ECO:0000256" key="1">
    <source>
        <dbReference type="ARBA" id="ARBA00022649"/>
    </source>
</evidence>
<protein>
    <submittedName>
        <fullName evidence="2">Type II toxin-antitoxin system RelE/ParE family toxin</fullName>
    </submittedName>
</protein>
<organism evidence="2 3">
    <name type="scientific">Marivirga lumbricoides</name>
    <dbReference type="NCBI Taxonomy" id="1046115"/>
    <lineage>
        <taxon>Bacteria</taxon>
        <taxon>Pseudomonadati</taxon>
        <taxon>Bacteroidota</taxon>
        <taxon>Cytophagia</taxon>
        <taxon>Cytophagales</taxon>
        <taxon>Marivirgaceae</taxon>
        <taxon>Marivirga</taxon>
    </lineage>
</organism>
<sequence>MSKPIEWSPRARQDYLKLLDYLADKWGNKTVNKFNNRLQSILKLISEMPDLYPSSDKRKQVRRCVISKQTSLYYQIKKDKIELITMFDNRQNPTKKKL</sequence>
<accession>A0A2T4DQB6</accession>
<dbReference type="Gene3D" id="3.30.2310.20">
    <property type="entry name" value="RelE-like"/>
    <property type="match status" value="1"/>
</dbReference>
<proteinExistence type="predicted"/>
<dbReference type="Proteomes" id="UP000240608">
    <property type="component" value="Unassembled WGS sequence"/>
</dbReference>